<keyword evidence="3" id="KW-1185">Reference proteome</keyword>
<gene>
    <name evidence="2" type="ORF">Cba03nite_73880</name>
</gene>
<dbReference type="Pfam" id="PF03259">
    <property type="entry name" value="Robl_LC7"/>
    <property type="match status" value="1"/>
</dbReference>
<organism evidence="2 3">
    <name type="scientific">Catellatospora bangladeshensis</name>
    <dbReference type="NCBI Taxonomy" id="310355"/>
    <lineage>
        <taxon>Bacteria</taxon>
        <taxon>Bacillati</taxon>
        <taxon>Actinomycetota</taxon>
        <taxon>Actinomycetes</taxon>
        <taxon>Micromonosporales</taxon>
        <taxon>Micromonosporaceae</taxon>
        <taxon>Catellatospora</taxon>
    </lineage>
</organism>
<evidence type="ECO:0000313" key="3">
    <source>
        <dbReference type="Proteomes" id="UP000601223"/>
    </source>
</evidence>
<reference evidence="2 3" key="1">
    <citation type="submission" date="2021-01" db="EMBL/GenBank/DDBJ databases">
        <title>Whole genome shotgun sequence of Catellatospora bangladeshensis NBRC 107357.</title>
        <authorList>
            <person name="Komaki H."/>
            <person name="Tamura T."/>
        </authorList>
    </citation>
    <scope>NUCLEOTIDE SEQUENCE [LARGE SCALE GENOMIC DNA]</scope>
    <source>
        <strain evidence="2 3">NBRC 107357</strain>
    </source>
</reference>
<dbReference type="Proteomes" id="UP000601223">
    <property type="component" value="Unassembled WGS sequence"/>
</dbReference>
<dbReference type="SUPFAM" id="SSF103196">
    <property type="entry name" value="Roadblock/LC7 domain"/>
    <property type="match status" value="1"/>
</dbReference>
<evidence type="ECO:0000259" key="1">
    <source>
        <dbReference type="SMART" id="SM00960"/>
    </source>
</evidence>
<dbReference type="InterPro" id="IPR053141">
    <property type="entry name" value="Mycobact_SerProt_Inhib_Rv3364c"/>
</dbReference>
<name>A0A8J3JP87_9ACTN</name>
<dbReference type="RefSeq" id="WP_203756735.1">
    <property type="nucleotide sequence ID" value="NZ_BONF01000058.1"/>
</dbReference>
<evidence type="ECO:0000313" key="2">
    <source>
        <dbReference type="EMBL" id="GIF86039.1"/>
    </source>
</evidence>
<proteinExistence type="predicted"/>
<sequence length="134" mass="13743">MTRTDVEDDYLTDLLNGFKADLPGVNHAIVVAGDGLLLANTGTLERDQAERIAAAAAGFAGLANQVDGELLGGGLQSITVELSEGYVLITQTPGGARLAAVVRSNSDIGQVVYQLGLLSDRVGKTALAVAARHG</sequence>
<dbReference type="EMBL" id="BONF01000058">
    <property type="protein sequence ID" value="GIF86039.1"/>
    <property type="molecule type" value="Genomic_DNA"/>
</dbReference>
<dbReference type="InterPro" id="IPR004942">
    <property type="entry name" value="Roadblock/LAMTOR2_dom"/>
</dbReference>
<comment type="caution">
    <text evidence="2">The sequence shown here is derived from an EMBL/GenBank/DDBJ whole genome shotgun (WGS) entry which is preliminary data.</text>
</comment>
<accession>A0A8J3JP87</accession>
<dbReference type="PANTHER" id="PTHR36222:SF1">
    <property type="entry name" value="SERINE PROTEASE INHIBITOR RV3364C"/>
    <property type="match status" value="1"/>
</dbReference>
<dbReference type="PANTHER" id="PTHR36222">
    <property type="entry name" value="SERINE PROTEASE INHIBITOR RV3364C"/>
    <property type="match status" value="1"/>
</dbReference>
<dbReference type="Gene3D" id="3.30.450.30">
    <property type="entry name" value="Dynein light chain 2a, cytoplasmic"/>
    <property type="match status" value="1"/>
</dbReference>
<protein>
    <recommendedName>
        <fullName evidence="1">Roadblock/LAMTOR2 domain-containing protein</fullName>
    </recommendedName>
</protein>
<dbReference type="SMART" id="SM00960">
    <property type="entry name" value="Robl_LC7"/>
    <property type="match status" value="1"/>
</dbReference>
<feature type="domain" description="Roadblock/LAMTOR2" evidence="1">
    <location>
        <begin position="11"/>
        <end position="102"/>
    </location>
</feature>
<dbReference type="AlphaFoldDB" id="A0A8J3JP87"/>